<protein>
    <submittedName>
        <fullName evidence="3">SDR family NAD(P)-dependent oxidoreductase</fullName>
        <ecNumber evidence="3">1.1.1.-</ecNumber>
    </submittedName>
</protein>
<dbReference type="Gene3D" id="3.40.50.720">
    <property type="entry name" value="NAD(P)-binding Rossmann-like Domain"/>
    <property type="match status" value="1"/>
</dbReference>
<dbReference type="EC" id="1.1.1.-" evidence="3"/>
<organism evidence="3 4">
    <name type="scientific">Zhongshania guokunii</name>
    <dbReference type="NCBI Taxonomy" id="641783"/>
    <lineage>
        <taxon>Bacteria</taxon>
        <taxon>Pseudomonadati</taxon>
        <taxon>Pseudomonadota</taxon>
        <taxon>Gammaproteobacteria</taxon>
        <taxon>Cellvibrionales</taxon>
        <taxon>Spongiibacteraceae</taxon>
        <taxon>Zhongshania</taxon>
    </lineage>
</organism>
<evidence type="ECO:0000313" key="3">
    <source>
        <dbReference type="EMBL" id="MEX1668391.1"/>
    </source>
</evidence>
<keyword evidence="4" id="KW-1185">Reference proteome</keyword>
<dbReference type="InterPro" id="IPR051122">
    <property type="entry name" value="SDR_DHRS6-like"/>
</dbReference>
<evidence type="ECO:0000256" key="1">
    <source>
        <dbReference type="ARBA" id="ARBA00006484"/>
    </source>
</evidence>
<accession>A0ABV3U3G7</accession>
<dbReference type="InterPro" id="IPR036291">
    <property type="entry name" value="NAD(P)-bd_dom_sf"/>
</dbReference>
<gene>
    <name evidence="3" type="ORF">AB4876_05675</name>
</gene>
<dbReference type="PRINTS" id="PR00081">
    <property type="entry name" value="GDHRDH"/>
</dbReference>
<dbReference type="CDD" id="cd05233">
    <property type="entry name" value="SDR_c"/>
    <property type="match status" value="1"/>
</dbReference>
<dbReference type="SUPFAM" id="SSF51735">
    <property type="entry name" value="NAD(P)-binding Rossmann-fold domains"/>
    <property type="match status" value="1"/>
</dbReference>
<dbReference type="PANTHER" id="PTHR43477">
    <property type="entry name" value="DIHYDROANTICAPSIN 7-DEHYDROGENASE"/>
    <property type="match status" value="1"/>
</dbReference>
<keyword evidence="2 3" id="KW-0560">Oxidoreductase</keyword>
<dbReference type="Proteomes" id="UP001557485">
    <property type="component" value="Unassembled WGS sequence"/>
</dbReference>
<dbReference type="GO" id="GO:0016491">
    <property type="term" value="F:oxidoreductase activity"/>
    <property type="evidence" value="ECO:0007669"/>
    <property type="project" value="UniProtKB-KW"/>
</dbReference>
<comment type="similarity">
    <text evidence="1">Belongs to the short-chain dehydrogenases/reductases (SDR) family.</text>
</comment>
<dbReference type="PANTHER" id="PTHR43477:SF1">
    <property type="entry name" value="DIHYDROANTICAPSIN 7-DEHYDROGENASE"/>
    <property type="match status" value="1"/>
</dbReference>
<sequence length="263" mass="27390">MTKPVFQKEINKCAVVIVGGTSGVGLASALQFVQAGASRIALVGRNIDRGNAAIVALREIRSDIVAVFIAADANIPAEAERVTAVAHQELEGLDILVNTTAASYVPKLLFNTDINDIPVILNQQALAPLLMSRAVLPYMREQKFGVITNVASDAAKTPTPGETIIGAGMAAITLFSRTLAVEAKRDGIRVNAITPSLIDGTSVYDRVMEDPFSAKLFSNAAKLAHLGVADPEDLAAMIVFLSGPGAKRVTGQAISVNGGISAG</sequence>
<dbReference type="InterPro" id="IPR002347">
    <property type="entry name" value="SDR_fam"/>
</dbReference>
<reference evidence="3 4" key="1">
    <citation type="journal article" date="2011" name="Int. J. Syst. Evol. Microbiol.">
        <title>Zhongshania antarctica gen. nov., sp. nov. and Zhongshania guokunii sp. nov., gammaproteobacteria respectively isolated from coastal attached (fast) ice and surface seawater of the Antarctic.</title>
        <authorList>
            <person name="Li H.J."/>
            <person name="Zhang X.Y."/>
            <person name="Chen C.X."/>
            <person name="Zhang Y.J."/>
            <person name="Gao Z.M."/>
            <person name="Yu Y."/>
            <person name="Chen X.L."/>
            <person name="Chen B."/>
            <person name="Zhang Y.Z."/>
        </authorList>
    </citation>
    <scope>NUCLEOTIDE SEQUENCE [LARGE SCALE GENOMIC DNA]</scope>
    <source>
        <strain evidence="3 4">ZS6-22T</strain>
    </source>
</reference>
<proteinExistence type="inferred from homology"/>
<dbReference type="RefSeq" id="WP_368380676.1">
    <property type="nucleotide sequence ID" value="NZ_JBFRYA010000004.1"/>
</dbReference>
<dbReference type="EMBL" id="JBFRYA010000004">
    <property type="protein sequence ID" value="MEX1668391.1"/>
    <property type="molecule type" value="Genomic_DNA"/>
</dbReference>
<evidence type="ECO:0000313" key="4">
    <source>
        <dbReference type="Proteomes" id="UP001557485"/>
    </source>
</evidence>
<comment type="caution">
    <text evidence="3">The sequence shown here is derived from an EMBL/GenBank/DDBJ whole genome shotgun (WGS) entry which is preliminary data.</text>
</comment>
<evidence type="ECO:0000256" key="2">
    <source>
        <dbReference type="ARBA" id="ARBA00023002"/>
    </source>
</evidence>
<dbReference type="Pfam" id="PF13561">
    <property type="entry name" value="adh_short_C2"/>
    <property type="match status" value="1"/>
</dbReference>
<name>A0ABV3U3G7_9GAMM</name>